<evidence type="ECO:0000313" key="4">
    <source>
        <dbReference type="Proteomes" id="UP000019586"/>
    </source>
</evidence>
<dbReference type="InterPro" id="IPR023577">
    <property type="entry name" value="CYTH_domain"/>
</dbReference>
<dbReference type="HOGENOM" id="CLU_040400_0_1_6"/>
<dbReference type="PANTHER" id="PTHR39569">
    <property type="entry name" value="INORGANIC TRIPHOSPHATASE"/>
    <property type="match status" value="1"/>
</dbReference>
<dbReference type="Pfam" id="PF01928">
    <property type="entry name" value="CYTH"/>
    <property type="match status" value="1"/>
</dbReference>
<dbReference type="Gene3D" id="2.40.320.10">
    <property type="entry name" value="Hypothetical Protein Pfu-838710-001"/>
    <property type="match status" value="1"/>
</dbReference>
<dbReference type="InterPro" id="IPR039013">
    <property type="entry name" value="YgiF"/>
</dbReference>
<dbReference type="EMBL" id="CP006918">
    <property type="protein sequence ID" value="AHM77528.1"/>
    <property type="molecule type" value="Genomic_DNA"/>
</dbReference>
<dbReference type="CDD" id="cd07756">
    <property type="entry name" value="CYTH-like_Pase_CHAD"/>
    <property type="match status" value="1"/>
</dbReference>
<feature type="domain" description="CHAD" evidence="2">
    <location>
        <begin position="307"/>
        <end position="521"/>
    </location>
</feature>
<dbReference type="Proteomes" id="UP000019586">
    <property type="component" value="Chromosome"/>
</dbReference>
<evidence type="ECO:0008006" key="5">
    <source>
        <dbReference type="Google" id="ProtNLM"/>
    </source>
</evidence>
<dbReference type="SUPFAM" id="SSF55154">
    <property type="entry name" value="CYTH-like phosphatases"/>
    <property type="match status" value="1"/>
</dbReference>
<gene>
    <name evidence="3" type="ORF">KPNJ2_00748</name>
</gene>
<dbReference type="PATRIC" id="fig|1420013.3.peg.711"/>
<dbReference type="GO" id="GO:0046872">
    <property type="term" value="F:metal ion binding"/>
    <property type="evidence" value="ECO:0007669"/>
    <property type="project" value="TreeGrafter"/>
</dbReference>
<protein>
    <recommendedName>
        <fullName evidence="5">Adenylate cyclase</fullName>
    </recommendedName>
</protein>
<dbReference type="FunFam" id="2.40.320.10:FF:000002">
    <property type="entry name" value="Adenylate cyclase"/>
    <property type="match status" value="1"/>
</dbReference>
<feature type="domain" description="CYTH" evidence="1">
    <location>
        <begin position="91"/>
        <end position="291"/>
    </location>
</feature>
<sequence>MAALSASKVKVIRRNFGIRSSFGHKKWNDSRGIARATQSFPPQSESSKRWPGKKRVAWRFTAKYYLLTKNIVVSSPQFVGAAQKRKNSVMAQEIELKFIVAQDGVETLREQLNALEAKHTPAGQLLNIYYETADNWLRRHDMGLRIRGDQGRYEMTLKIAGRVVGGLHQRPEYNIPLDKPELALERLPAEVWPQGELPAALAEHVQPLFSTDFARERWVIQEGKSEIEIALDRGEVKAGEHQEPICELELELLAGETADLLRLAHRLLESGVLRQGSLSKAARGYHLAQGNNERPVTRLAVLPVAAKASVEQGLEAALESALAHWLYHDEIWLRGNAKAKAEILLAIARVRHALVLFGGIVPRKATTHLRALLNDADAVLLAADTADEALFRTEVVGAKLALTEWLVQRGWRPFLNEAGEKKIAGSFKRFADIHLSRVAAELRSAVQHLAVEDAADQLPKLSRDIDSVQLLAGAYGDAVAPWLENWQELQRAIEHDDRSVFEYFRRQALAAEPFWLHSGKR</sequence>
<evidence type="ECO:0000313" key="3">
    <source>
        <dbReference type="EMBL" id="AHM77528.1"/>
    </source>
</evidence>
<dbReference type="InterPro" id="IPR007899">
    <property type="entry name" value="CHAD_dom"/>
</dbReference>
<proteinExistence type="predicted"/>
<dbReference type="AlphaFoldDB" id="W8UPG9"/>
<accession>W8UPG9</accession>
<dbReference type="PROSITE" id="PS51707">
    <property type="entry name" value="CYTH"/>
    <property type="match status" value="1"/>
</dbReference>
<dbReference type="PANTHER" id="PTHR39569:SF1">
    <property type="entry name" value="INORGANIC TRIPHOSPHATASE"/>
    <property type="match status" value="1"/>
</dbReference>
<dbReference type="PROSITE" id="PS51708">
    <property type="entry name" value="CHAD"/>
    <property type="match status" value="1"/>
</dbReference>
<dbReference type="Pfam" id="PF05235">
    <property type="entry name" value="CHAD"/>
    <property type="match status" value="1"/>
</dbReference>
<name>W8UPG9_KLEPN</name>
<dbReference type="InterPro" id="IPR033469">
    <property type="entry name" value="CYTH-like_dom_sf"/>
</dbReference>
<reference evidence="3 4" key="1">
    <citation type="journal article" date="2014" name="Proc. Natl. Acad. Sci. U.S.A.">
        <title>Molecular dissection of the evolution of carbapenem-resistant multilocus sequence type 258 Klebsiella pneumoniae.</title>
        <authorList>
            <person name="Deleo F.R."/>
            <person name="Chen L."/>
            <person name="Porcella S.F."/>
            <person name="Martens C.A."/>
            <person name="Kobayashi S.D."/>
            <person name="Porter A.R."/>
            <person name="Chavda K.D."/>
            <person name="Jacobs M.R."/>
            <person name="Mathema B."/>
            <person name="Olsen R.J."/>
            <person name="Bonomo R.A."/>
            <person name="Musser J.M."/>
            <person name="Kreiswirth B.N."/>
        </authorList>
    </citation>
    <scope>NUCLEOTIDE SEQUENCE [LARGE SCALE GENOMIC DNA]</scope>
    <source>
        <strain evidence="3">30684/NJST258_2</strain>
    </source>
</reference>
<evidence type="ECO:0000259" key="2">
    <source>
        <dbReference type="PROSITE" id="PS51708"/>
    </source>
</evidence>
<organism evidence="3 4">
    <name type="scientific">Klebsiella pneumoniae 30684/NJST258_2</name>
    <dbReference type="NCBI Taxonomy" id="1420013"/>
    <lineage>
        <taxon>Bacteria</taxon>
        <taxon>Pseudomonadati</taxon>
        <taxon>Pseudomonadota</taxon>
        <taxon>Gammaproteobacteria</taxon>
        <taxon>Enterobacterales</taxon>
        <taxon>Enterobacteriaceae</taxon>
        <taxon>Klebsiella/Raoultella group</taxon>
        <taxon>Klebsiella</taxon>
        <taxon>Klebsiella pneumoniae complex</taxon>
    </lineage>
</organism>
<evidence type="ECO:0000259" key="1">
    <source>
        <dbReference type="PROSITE" id="PS51707"/>
    </source>
</evidence>
<dbReference type="SMART" id="SM01118">
    <property type="entry name" value="CYTH"/>
    <property type="match status" value="1"/>
</dbReference>
<dbReference type="GO" id="GO:0050355">
    <property type="term" value="F:inorganic triphosphate phosphatase activity"/>
    <property type="evidence" value="ECO:0007669"/>
    <property type="project" value="InterPro"/>
</dbReference>
<dbReference type="KEGG" id="kps:KPNJ2_00748"/>